<protein>
    <submittedName>
        <fullName evidence="2">Uncharacterized protein</fullName>
    </submittedName>
</protein>
<reference evidence="2 3" key="1">
    <citation type="submission" date="2015-01" db="EMBL/GenBank/DDBJ databases">
        <title>Evolution of Trichinella species and genotypes.</title>
        <authorList>
            <person name="Korhonen P.K."/>
            <person name="Edoardo P."/>
            <person name="Giuseppe L.R."/>
            <person name="Gasser R.B."/>
        </authorList>
    </citation>
    <scope>NUCLEOTIDE SEQUENCE [LARGE SCALE GENOMIC DNA]</scope>
    <source>
        <strain evidence="2">ISS141</strain>
    </source>
</reference>
<dbReference type="AlphaFoldDB" id="A0A0V0Y506"/>
<name>A0A0V0Y506_TRIPS</name>
<proteinExistence type="predicted"/>
<feature type="compositionally biased region" description="Acidic residues" evidence="1">
    <location>
        <begin position="10"/>
        <end position="27"/>
    </location>
</feature>
<evidence type="ECO:0000313" key="2">
    <source>
        <dbReference type="EMBL" id="KRX95122.1"/>
    </source>
</evidence>
<evidence type="ECO:0000313" key="3">
    <source>
        <dbReference type="Proteomes" id="UP000054815"/>
    </source>
</evidence>
<dbReference type="EMBL" id="JYDU01000061">
    <property type="protein sequence ID" value="KRX95122.1"/>
    <property type="molecule type" value="Genomic_DNA"/>
</dbReference>
<dbReference type="Proteomes" id="UP000054815">
    <property type="component" value="Unassembled WGS sequence"/>
</dbReference>
<comment type="caution">
    <text evidence="2">The sequence shown here is derived from an EMBL/GenBank/DDBJ whole genome shotgun (WGS) entry which is preliminary data.</text>
</comment>
<accession>A0A0V0Y506</accession>
<feature type="region of interest" description="Disordered" evidence="1">
    <location>
        <begin position="1"/>
        <end position="34"/>
    </location>
</feature>
<sequence>MSTIKKEAEAEAEEEEEEEDADDDDDADHYSGLAATRHLPLKKYESKTEQKCDKALFARLSVCRLCH</sequence>
<gene>
    <name evidence="2" type="ORF">T4E_660</name>
</gene>
<evidence type="ECO:0000256" key="1">
    <source>
        <dbReference type="SAM" id="MobiDB-lite"/>
    </source>
</evidence>
<organism evidence="2 3">
    <name type="scientific">Trichinella pseudospiralis</name>
    <name type="common">Parasitic roundworm</name>
    <dbReference type="NCBI Taxonomy" id="6337"/>
    <lineage>
        <taxon>Eukaryota</taxon>
        <taxon>Metazoa</taxon>
        <taxon>Ecdysozoa</taxon>
        <taxon>Nematoda</taxon>
        <taxon>Enoplea</taxon>
        <taxon>Dorylaimia</taxon>
        <taxon>Trichinellida</taxon>
        <taxon>Trichinellidae</taxon>
        <taxon>Trichinella</taxon>
    </lineage>
</organism>